<dbReference type="PANTHER" id="PTHR24300:SF403">
    <property type="entry name" value="CYTOCHROME P450 306A1"/>
    <property type="match status" value="1"/>
</dbReference>
<keyword evidence="6 8" id="KW-0503">Monooxygenase</keyword>
<comment type="similarity">
    <text evidence="2 8">Belongs to the cytochrome P450 family.</text>
</comment>
<dbReference type="SUPFAM" id="SSF48264">
    <property type="entry name" value="Cytochrome P450"/>
    <property type="match status" value="1"/>
</dbReference>
<reference evidence="9" key="1">
    <citation type="submission" date="2022-03" db="EMBL/GenBank/DDBJ databases">
        <authorList>
            <person name="Martin C."/>
        </authorList>
    </citation>
    <scope>NUCLEOTIDE SEQUENCE</scope>
</reference>
<dbReference type="GO" id="GO:0005737">
    <property type="term" value="C:cytoplasm"/>
    <property type="evidence" value="ECO:0007669"/>
    <property type="project" value="TreeGrafter"/>
</dbReference>
<dbReference type="InterPro" id="IPR002401">
    <property type="entry name" value="Cyt_P450_E_grp-I"/>
</dbReference>
<dbReference type="InterPro" id="IPR036396">
    <property type="entry name" value="Cyt_P450_sf"/>
</dbReference>
<dbReference type="GO" id="GO:0020037">
    <property type="term" value="F:heme binding"/>
    <property type="evidence" value="ECO:0007669"/>
    <property type="project" value="InterPro"/>
</dbReference>
<dbReference type="Gene3D" id="1.10.630.10">
    <property type="entry name" value="Cytochrome P450"/>
    <property type="match status" value="1"/>
</dbReference>
<evidence type="ECO:0000313" key="10">
    <source>
        <dbReference type="Proteomes" id="UP000749559"/>
    </source>
</evidence>
<dbReference type="GO" id="GO:0008395">
    <property type="term" value="F:steroid hydroxylase activity"/>
    <property type="evidence" value="ECO:0007669"/>
    <property type="project" value="TreeGrafter"/>
</dbReference>
<name>A0A8J1TRJ1_OWEFU</name>
<evidence type="ECO:0000256" key="7">
    <source>
        <dbReference type="PIRSR" id="PIRSR602401-1"/>
    </source>
</evidence>
<sequence>MSLLYNLLRTIINIPGWLCVLLLGAFTWTIWRYIHPWGSSHLPPGRAPWPLLGNISLRLNKTNERRLWETSIDLRSYTISQWLGPMYMIVLHRYEDIKEAFSKDEFSGRNESLFKGPLNKYVFSGLFNVEGPRWEEQRKFTITTLKEFGLGRNRIEQTIQKEFLELSKEIAKHNGEAFDMKHLLNTCVSNIICSMVFGHRFNYTDKTFQRMMNLMGENTVNFRRAIIGSMIPGSRFIPGDPFCIKKLKANIDEIRRMVIVPELKAHMENYDPNSVNDYIDAFIKQMRKPQSEETETWFTEDQLQWNIEDLFAAGTETTATSLRWVFLCMLHYPDVQTKVRSEIHRVVGKERLPSMHDKVNMPYTEATLVEIQRACTVTSLGPPHCSFHEPTKFQDYILPPRTNIFANFYAVNNDPDYWKDPEKFRPERFIGEDGKFKKDDHVMTFSVGKRSCIGESLAKMELFLFFTCVLQRYKVVQPEGVALPSMDRVPGIAIGPKPYKLRLIKD</sequence>
<protein>
    <submittedName>
        <fullName evidence="9">Uncharacterized protein</fullName>
    </submittedName>
</protein>
<comment type="cofactor">
    <cofactor evidence="1 7">
        <name>heme</name>
        <dbReference type="ChEBI" id="CHEBI:30413"/>
    </cofactor>
</comment>
<dbReference type="OrthoDB" id="1055148at2759"/>
<dbReference type="GO" id="GO:0006082">
    <property type="term" value="P:organic acid metabolic process"/>
    <property type="evidence" value="ECO:0007669"/>
    <property type="project" value="TreeGrafter"/>
</dbReference>
<dbReference type="PRINTS" id="PR00463">
    <property type="entry name" value="EP450I"/>
</dbReference>
<dbReference type="Pfam" id="PF00067">
    <property type="entry name" value="p450"/>
    <property type="match status" value="1"/>
</dbReference>
<keyword evidence="4 8" id="KW-0560">Oxidoreductase</keyword>
<organism evidence="9 10">
    <name type="scientific">Owenia fusiformis</name>
    <name type="common">Polychaete worm</name>
    <dbReference type="NCBI Taxonomy" id="6347"/>
    <lineage>
        <taxon>Eukaryota</taxon>
        <taxon>Metazoa</taxon>
        <taxon>Spiralia</taxon>
        <taxon>Lophotrochozoa</taxon>
        <taxon>Annelida</taxon>
        <taxon>Polychaeta</taxon>
        <taxon>Sedentaria</taxon>
        <taxon>Canalipalpata</taxon>
        <taxon>Sabellida</taxon>
        <taxon>Oweniida</taxon>
        <taxon>Oweniidae</taxon>
        <taxon>Owenia</taxon>
    </lineage>
</organism>
<dbReference type="PROSITE" id="PS00086">
    <property type="entry name" value="CYTOCHROME_P450"/>
    <property type="match status" value="1"/>
</dbReference>
<keyword evidence="5 7" id="KW-0408">Iron</keyword>
<evidence type="ECO:0000256" key="5">
    <source>
        <dbReference type="ARBA" id="ARBA00023004"/>
    </source>
</evidence>
<dbReference type="EMBL" id="CAIIXF020000001">
    <property type="protein sequence ID" value="CAH1775796.1"/>
    <property type="molecule type" value="Genomic_DNA"/>
</dbReference>
<evidence type="ECO:0000256" key="8">
    <source>
        <dbReference type="RuleBase" id="RU000461"/>
    </source>
</evidence>
<dbReference type="PRINTS" id="PR00385">
    <property type="entry name" value="P450"/>
</dbReference>
<comment type="caution">
    <text evidence="9">The sequence shown here is derived from an EMBL/GenBank/DDBJ whole genome shotgun (WGS) entry which is preliminary data.</text>
</comment>
<dbReference type="GO" id="GO:0016712">
    <property type="term" value="F:oxidoreductase activity, acting on paired donors, with incorporation or reduction of molecular oxygen, reduced flavin or flavoprotein as one donor, and incorporation of one atom of oxygen"/>
    <property type="evidence" value="ECO:0007669"/>
    <property type="project" value="TreeGrafter"/>
</dbReference>
<keyword evidence="7 8" id="KW-0349">Heme</keyword>
<evidence type="ECO:0000313" key="9">
    <source>
        <dbReference type="EMBL" id="CAH1775796.1"/>
    </source>
</evidence>
<dbReference type="AlphaFoldDB" id="A0A8J1TRJ1"/>
<evidence type="ECO:0000256" key="6">
    <source>
        <dbReference type="ARBA" id="ARBA00023033"/>
    </source>
</evidence>
<proteinExistence type="inferred from homology"/>
<gene>
    <name evidence="9" type="ORF">OFUS_LOCUS3049</name>
</gene>
<dbReference type="InterPro" id="IPR001128">
    <property type="entry name" value="Cyt_P450"/>
</dbReference>
<dbReference type="GO" id="GO:0005506">
    <property type="term" value="F:iron ion binding"/>
    <property type="evidence" value="ECO:0007669"/>
    <property type="project" value="InterPro"/>
</dbReference>
<keyword evidence="3 7" id="KW-0479">Metal-binding</keyword>
<evidence type="ECO:0000256" key="3">
    <source>
        <dbReference type="ARBA" id="ARBA00022723"/>
    </source>
</evidence>
<dbReference type="InterPro" id="IPR017972">
    <property type="entry name" value="Cyt_P450_CS"/>
</dbReference>
<feature type="binding site" description="axial binding residue" evidence="7">
    <location>
        <position position="452"/>
    </location>
    <ligand>
        <name>heme</name>
        <dbReference type="ChEBI" id="CHEBI:30413"/>
    </ligand>
    <ligandPart>
        <name>Fe</name>
        <dbReference type="ChEBI" id="CHEBI:18248"/>
    </ligandPart>
</feature>
<dbReference type="GO" id="GO:0006805">
    <property type="term" value="P:xenobiotic metabolic process"/>
    <property type="evidence" value="ECO:0007669"/>
    <property type="project" value="TreeGrafter"/>
</dbReference>
<accession>A0A8J1TRJ1</accession>
<keyword evidence="10" id="KW-1185">Reference proteome</keyword>
<dbReference type="FunFam" id="1.10.630.10:FF:000036">
    <property type="entry name" value="CYtochrome P450 family"/>
    <property type="match status" value="1"/>
</dbReference>
<dbReference type="InterPro" id="IPR050182">
    <property type="entry name" value="Cytochrome_P450_fam2"/>
</dbReference>
<evidence type="ECO:0000256" key="2">
    <source>
        <dbReference type="ARBA" id="ARBA00010617"/>
    </source>
</evidence>
<evidence type="ECO:0000256" key="4">
    <source>
        <dbReference type="ARBA" id="ARBA00023002"/>
    </source>
</evidence>
<dbReference type="Proteomes" id="UP000749559">
    <property type="component" value="Unassembled WGS sequence"/>
</dbReference>
<dbReference type="PANTHER" id="PTHR24300">
    <property type="entry name" value="CYTOCHROME P450 508A4-RELATED"/>
    <property type="match status" value="1"/>
</dbReference>
<evidence type="ECO:0000256" key="1">
    <source>
        <dbReference type="ARBA" id="ARBA00001971"/>
    </source>
</evidence>